<dbReference type="AlphaFoldDB" id="A0A4Q8QHU0"/>
<accession>A0A4Q8QHU0</accession>
<feature type="domain" description="M23ase beta-sheet core" evidence="1">
    <location>
        <begin position="90"/>
        <end position="187"/>
    </location>
</feature>
<dbReference type="InterPro" id="IPR011055">
    <property type="entry name" value="Dup_hybrid_motif"/>
</dbReference>
<comment type="caution">
    <text evidence="2">The sequence shown here is derived from an EMBL/GenBank/DDBJ whole genome shotgun (WGS) entry which is preliminary data.</text>
</comment>
<dbReference type="EMBL" id="SGIU01000001">
    <property type="protein sequence ID" value="TAI49367.1"/>
    <property type="molecule type" value="Genomic_DNA"/>
</dbReference>
<keyword evidence="3" id="KW-1185">Reference proteome</keyword>
<dbReference type="PANTHER" id="PTHR21666">
    <property type="entry name" value="PEPTIDASE-RELATED"/>
    <property type="match status" value="1"/>
</dbReference>
<proteinExistence type="predicted"/>
<organism evidence="2 3">
    <name type="scientific">Flagellimonas allohymeniacidonis</name>
    <dbReference type="NCBI Taxonomy" id="2517819"/>
    <lineage>
        <taxon>Bacteria</taxon>
        <taxon>Pseudomonadati</taxon>
        <taxon>Bacteroidota</taxon>
        <taxon>Flavobacteriia</taxon>
        <taxon>Flavobacteriales</taxon>
        <taxon>Flavobacteriaceae</taxon>
        <taxon>Flagellimonas</taxon>
    </lineage>
</organism>
<name>A0A4Q8QHU0_9FLAO</name>
<dbReference type="CDD" id="cd12797">
    <property type="entry name" value="M23_peptidase"/>
    <property type="match status" value="1"/>
</dbReference>
<dbReference type="GO" id="GO:0004222">
    <property type="term" value="F:metalloendopeptidase activity"/>
    <property type="evidence" value="ECO:0007669"/>
    <property type="project" value="TreeGrafter"/>
</dbReference>
<gene>
    <name evidence="2" type="ORF">EW142_06100</name>
</gene>
<dbReference type="Gene3D" id="2.70.70.10">
    <property type="entry name" value="Glucose Permease (Domain IIA)"/>
    <property type="match status" value="1"/>
</dbReference>
<evidence type="ECO:0000313" key="3">
    <source>
        <dbReference type="Proteomes" id="UP000291981"/>
    </source>
</evidence>
<dbReference type="InterPro" id="IPR016047">
    <property type="entry name" value="M23ase_b-sheet_dom"/>
</dbReference>
<dbReference type="PANTHER" id="PTHR21666:SF270">
    <property type="entry name" value="MUREIN HYDROLASE ACTIVATOR ENVC"/>
    <property type="match status" value="1"/>
</dbReference>
<dbReference type="OrthoDB" id="9801052at2"/>
<evidence type="ECO:0000259" key="1">
    <source>
        <dbReference type="Pfam" id="PF01551"/>
    </source>
</evidence>
<protein>
    <submittedName>
        <fullName evidence="2">Peptidase M23</fullName>
    </submittedName>
</protein>
<dbReference type="Pfam" id="PF01551">
    <property type="entry name" value="Peptidase_M23"/>
    <property type="match status" value="1"/>
</dbReference>
<dbReference type="Proteomes" id="UP000291981">
    <property type="component" value="Unassembled WGS sequence"/>
</dbReference>
<dbReference type="RefSeq" id="WP_130611121.1">
    <property type="nucleotide sequence ID" value="NZ_SGIU01000001.1"/>
</dbReference>
<reference evidence="2 3" key="1">
    <citation type="submission" date="2019-02" db="EMBL/GenBank/DDBJ databases">
        <title>Draft genome sequence of Muricauda sp. 176CP4-71.</title>
        <authorList>
            <person name="Park J.-S."/>
        </authorList>
    </citation>
    <scope>NUCLEOTIDE SEQUENCE [LARGE SCALE GENOMIC DNA]</scope>
    <source>
        <strain evidence="2 3">176CP4-71</strain>
    </source>
</reference>
<dbReference type="InterPro" id="IPR050570">
    <property type="entry name" value="Cell_wall_metabolism_enzyme"/>
</dbReference>
<dbReference type="SUPFAM" id="SSF51261">
    <property type="entry name" value="Duplicated hybrid motif"/>
    <property type="match status" value="1"/>
</dbReference>
<evidence type="ECO:0000313" key="2">
    <source>
        <dbReference type="EMBL" id="TAI49367.1"/>
    </source>
</evidence>
<sequence length="224" mass="25364">MNFEKYLRHYNEGAIKVLDSEIPLSDYITIDLSVTNDDLDHIDLTSPDECQAYVEKVLGNNKQVAYGGYLEKRGLYAKAARFRAKGERDIHLGMDFWCKAGTKVVVPIDGQVHSFANNSDFGNYGPTIILKHKWQAKSFYTLYGHLSIESLKDLQEGRQFEKGTVLGTLGTPDINVNYAPHLHFQIVLDIEDHYGDYPGVCSQNDLDFFKKNCPNPNLLLKVIS</sequence>